<evidence type="ECO:0000313" key="2">
    <source>
        <dbReference type="Proteomes" id="UP000178129"/>
    </source>
</evidence>
<organism evidence="1 2">
    <name type="scientific">Rhynchosporium graminicola</name>
    <dbReference type="NCBI Taxonomy" id="2792576"/>
    <lineage>
        <taxon>Eukaryota</taxon>
        <taxon>Fungi</taxon>
        <taxon>Dikarya</taxon>
        <taxon>Ascomycota</taxon>
        <taxon>Pezizomycotina</taxon>
        <taxon>Leotiomycetes</taxon>
        <taxon>Helotiales</taxon>
        <taxon>Ploettnerulaceae</taxon>
        <taxon>Rhynchosporium</taxon>
    </lineage>
</organism>
<dbReference type="EMBL" id="FJUW01000013">
    <property type="protein sequence ID" value="CZS97774.1"/>
    <property type="molecule type" value="Genomic_DNA"/>
</dbReference>
<dbReference type="InParanoid" id="A0A1E1KLQ1"/>
<proteinExistence type="predicted"/>
<keyword evidence="2" id="KW-1185">Reference proteome</keyword>
<protein>
    <submittedName>
        <fullName evidence="1">Uncharacterized protein</fullName>
    </submittedName>
</protein>
<evidence type="ECO:0000313" key="1">
    <source>
        <dbReference type="EMBL" id="CZS97774.1"/>
    </source>
</evidence>
<dbReference type="Proteomes" id="UP000178129">
    <property type="component" value="Unassembled WGS sequence"/>
</dbReference>
<reference evidence="2" key="1">
    <citation type="submission" date="2016-03" db="EMBL/GenBank/DDBJ databases">
        <authorList>
            <person name="Ploux O."/>
        </authorList>
    </citation>
    <scope>NUCLEOTIDE SEQUENCE [LARGE SCALE GENOMIC DNA]</scope>
    <source>
        <strain evidence="2">UK7</strain>
    </source>
</reference>
<gene>
    <name evidence="1" type="ORF">RCO7_14456</name>
</gene>
<comment type="caution">
    <text evidence="1">The sequence shown here is derived from an EMBL/GenBank/DDBJ whole genome shotgun (WGS) entry which is preliminary data.</text>
</comment>
<dbReference type="AlphaFoldDB" id="A0A1E1KLQ1"/>
<sequence>MHSLRNRLLLLDKARQDVPEVQLSLRWQLNGVVVVKQTALNPTIYLRLWIRKEGSELAHFPGLRKEPLRSLQPREDFALQQTSKYAFISCNPFLLSSHWEIQLSRLSNQNSENIHEVPAVLDTKDYVGEQQTHVQPVETW</sequence>
<accession>A0A1E1KLQ1</accession>
<name>A0A1E1KLQ1_9HELO</name>